<dbReference type="AlphaFoldDB" id="A0A9P5XHJ6"/>
<dbReference type="Proteomes" id="UP000807342">
    <property type="component" value="Unassembled WGS sequence"/>
</dbReference>
<dbReference type="EMBL" id="MU151104">
    <property type="protein sequence ID" value="KAF9450494.1"/>
    <property type="molecule type" value="Genomic_DNA"/>
</dbReference>
<keyword evidence="3" id="KW-1185">Reference proteome</keyword>
<evidence type="ECO:0000313" key="2">
    <source>
        <dbReference type="EMBL" id="KAF9450494.1"/>
    </source>
</evidence>
<organism evidence="2 3">
    <name type="scientific">Macrolepiota fuliginosa MF-IS2</name>
    <dbReference type="NCBI Taxonomy" id="1400762"/>
    <lineage>
        <taxon>Eukaryota</taxon>
        <taxon>Fungi</taxon>
        <taxon>Dikarya</taxon>
        <taxon>Basidiomycota</taxon>
        <taxon>Agaricomycotina</taxon>
        <taxon>Agaricomycetes</taxon>
        <taxon>Agaricomycetidae</taxon>
        <taxon>Agaricales</taxon>
        <taxon>Agaricineae</taxon>
        <taxon>Agaricaceae</taxon>
        <taxon>Macrolepiota</taxon>
    </lineage>
</organism>
<dbReference type="OrthoDB" id="2974164at2759"/>
<feature type="domain" description="Integrase core" evidence="1">
    <location>
        <begin position="102"/>
        <end position="242"/>
    </location>
</feature>
<dbReference type="PANTHER" id="PTHR46177:SF1">
    <property type="entry name" value="INTEGRASE CATALYTIC DOMAIN-CONTAINING PROTEIN"/>
    <property type="match status" value="1"/>
</dbReference>
<name>A0A9P5XHJ6_9AGAR</name>
<reference evidence="2" key="1">
    <citation type="submission" date="2020-11" db="EMBL/GenBank/DDBJ databases">
        <authorList>
            <consortium name="DOE Joint Genome Institute"/>
            <person name="Ahrendt S."/>
            <person name="Riley R."/>
            <person name="Andreopoulos W."/>
            <person name="Labutti K."/>
            <person name="Pangilinan J."/>
            <person name="Ruiz-Duenas F.J."/>
            <person name="Barrasa J.M."/>
            <person name="Sanchez-Garcia M."/>
            <person name="Camarero S."/>
            <person name="Miyauchi S."/>
            <person name="Serrano A."/>
            <person name="Linde D."/>
            <person name="Babiker R."/>
            <person name="Drula E."/>
            <person name="Ayuso-Fernandez I."/>
            <person name="Pacheco R."/>
            <person name="Padilla G."/>
            <person name="Ferreira P."/>
            <person name="Barriuso J."/>
            <person name="Kellner H."/>
            <person name="Castanera R."/>
            <person name="Alfaro M."/>
            <person name="Ramirez L."/>
            <person name="Pisabarro A.G."/>
            <person name="Kuo A."/>
            <person name="Tritt A."/>
            <person name="Lipzen A."/>
            <person name="He G."/>
            <person name="Yan M."/>
            <person name="Ng V."/>
            <person name="Cullen D."/>
            <person name="Martin F."/>
            <person name="Rosso M.-N."/>
            <person name="Henrissat B."/>
            <person name="Hibbett D."/>
            <person name="Martinez A.T."/>
            <person name="Grigoriev I.V."/>
        </authorList>
    </citation>
    <scope>NUCLEOTIDE SEQUENCE</scope>
    <source>
        <strain evidence="2">MF-IS2</strain>
    </source>
</reference>
<dbReference type="InterPro" id="IPR058913">
    <property type="entry name" value="Integrase_dom_put"/>
</dbReference>
<proteinExistence type="predicted"/>
<sequence>MKGPVALKESLKNKLILVPRERVHVIMLQHAPEGFNCHLPGNMRQKINHKPLTSVGPFQKISADGYEKLNQQALNMGDLNIPIYPYKDKWSGMILKLCTVPDSCTAGAVGHLYLDLVQEWEGIPLQLMTDKGLEIGWQATIQSIFRSFYAPTIDMEVFPPFVTIPSTQNTVIKSLWWWLGKKTGFNLKDTILIGKHEHYFHAHDPMHHNLFYWIFIPLIQEELNWFHDYWNNHRIRKQAHKTIPSSHSPADALCHPSLF</sequence>
<comment type="caution">
    <text evidence="2">The sequence shown here is derived from an EMBL/GenBank/DDBJ whole genome shotgun (WGS) entry which is preliminary data.</text>
</comment>
<evidence type="ECO:0000259" key="1">
    <source>
        <dbReference type="Pfam" id="PF24764"/>
    </source>
</evidence>
<accession>A0A9P5XHJ6</accession>
<dbReference type="PANTHER" id="PTHR46177">
    <property type="entry name" value="INTEGRASE CATALYTIC DOMAIN-CONTAINING PROTEIN"/>
    <property type="match status" value="1"/>
</dbReference>
<dbReference type="Pfam" id="PF24764">
    <property type="entry name" value="rva_4"/>
    <property type="match status" value="1"/>
</dbReference>
<protein>
    <recommendedName>
        <fullName evidence="1">Integrase core domain-containing protein</fullName>
    </recommendedName>
</protein>
<gene>
    <name evidence="2" type="ORF">P691DRAFT_846664</name>
</gene>
<evidence type="ECO:0000313" key="3">
    <source>
        <dbReference type="Proteomes" id="UP000807342"/>
    </source>
</evidence>